<evidence type="ECO:0000313" key="2">
    <source>
        <dbReference type="EMBL" id="GEW18907.1"/>
    </source>
</evidence>
<name>A0A699GV18_TANCI</name>
<organism evidence="2">
    <name type="scientific">Tanacetum cinerariifolium</name>
    <name type="common">Dalmatian daisy</name>
    <name type="synonym">Chrysanthemum cinerariifolium</name>
    <dbReference type="NCBI Taxonomy" id="118510"/>
    <lineage>
        <taxon>Eukaryota</taxon>
        <taxon>Viridiplantae</taxon>
        <taxon>Streptophyta</taxon>
        <taxon>Embryophyta</taxon>
        <taxon>Tracheophyta</taxon>
        <taxon>Spermatophyta</taxon>
        <taxon>Magnoliopsida</taxon>
        <taxon>eudicotyledons</taxon>
        <taxon>Gunneridae</taxon>
        <taxon>Pentapetalae</taxon>
        <taxon>asterids</taxon>
        <taxon>campanulids</taxon>
        <taxon>Asterales</taxon>
        <taxon>Asteraceae</taxon>
        <taxon>Asteroideae</taxon>
        <taxon>Anthemideae</taxon>
        <taxon>Anthemidinae</taxon>
        <taxon>Tanacetum</taxon>
    </lineage>
</organism>
<feature type="compositionally biased region" description="Polar residues" evidence="1">
    <location>
        <begin position="61"/>
        <end position="72"/>
    </location>
</feature>
<evidence type="ECO:0000256" key="1">
    <source>
        <dbReference type="SAM" id="MobiDB-lite"/>
    </source>
</evidence>
<gene>
    <name evidence="2" type="ORF">Tci_190883</name>
</gene>
<reference evidence="2" key="1">
    <citation type="journal article" date="2019" name="Sci. Rep.">
        <title>Draft genome of Tanacetum cinerariifolium, the natural source of mosquito coil.</title>
        <authorList>
            <person name="Yamashiro T."/>
            <person name="Shiraishi A."/>
            <person name="Satake H."/>
            <person name="Nakayama K."/>
        </authorList>
    </citation>
    <scope>NUCLEOTIDE SEQUENCE</scope>
</reference>
<feature type="region of interest" description="Disordered" evidence="1">
    <location>
        <begin position="52"/>
        <end position="72"/>
    </location>
</feature>
<accession>A0A699GV18</accession>
<feature type="compositionally biased region" description="Basic and acidic residues" evidence="1">
    <location>
        <begin position="152"/>
        <end position="173"/>
    </location>
</feature>
<proteinExistence type="predicted"/>
<feature type="region of interest" description="Disordered" evidence="1">
    <location>
        <begin position="152"/>
        <end position="175"/>
    </location>
</feature>
<dbReference type="EMBL" id="BKCJ010048454">
    <property type="protein sequence ID" value="GEW18907.1"/>
    <property type="molecule type" value="Genomic_DNA"/>
</dbReference>
<comment type="caution">
    <text evidence="2">The sequence shown here is derived from an EMBL/GenBank/DDBJ whole genome shotgun (WGS) entry which is preliminary data.</text>
</comment>
<protein>
    <submittedName>
        <fullName evidence="2">Uncharacterized protein</fullName>
    </submittedName>
</protein>
<dbReference type="AlphaFoldDB" id="A0A699GV18"/>
<sequence length="294" mass="33430">MYENFNDPSTESLDSIFNRLQKIRNKADLDTMNIDDLYNNFKIIERKVKRTVTSSSSSGSQNMAFLSSHGSTNEVDTTSIQVSTVSTPVSAVSSHDNTANLSDATVYAFLANQPNGSQLVHEDLEQIHEDDLEEMDLKWQLALLSTRARRECRSPRNQESRLRNQDSSRKTVNVEDTSSKAMVAIDGAGFEWNYMADDEVLTNMALMDFLDSEVQNSKTCSNTCLKSFETHKTQYDNLRIEFNKSDFDLATYKRGLASVEEQLVFYKKNEVVFCNQIVILKRDALMFCQKPSNI</sequence>